<evidence type="ECO:0008006" key="5">
    <source>
        <dbReference type="Google" id="ProtNLM"/>
    </source>
</evidence>
<dbReference type="Gene3D" id="3.40.50.11590">
    <property type="match status" value="1"/>
</dbReference>
<accession>A0ABQ1KBD1</accession>
<dbReference type="Pfam" id="PF13938">
    <property type="entry name" value="DUF4213"/>
    <property type="match status" value="1"/>
</dbReference>
<feature type="domain" description="DUF4213" evidence="2">
    <location>
        <begin position="10"/>
        <end position="47"/>
    </location>
</feature>
<organism evidence="3 4">
    <name type="scientific">Marinobacterium zhoushanense</name>
    <dbReference type="NCBI Taxonomy" id="1679163"/>
    <lineage>
        <taxon>Bacteria</taxon>
        <taxon>Pseudomonadati</taxon>
        <taxon>Pseudomonadota</taxon>
        <taxon>Gammaproteobacteria</taxon>
        <taxon>Oceanospirillales</taxon>
        <taxon>Oceanospirillaceae</taxon>
        <taxon>Marinobacterium</taxon>
    </lineage>
</organism>
<dbReference type="Gene3D" id="3.30.390.100">
    <property type="match status" value="1"/>
</dbReference>
<comment type="caution">
    <text evidence="3">The sequence shown here is derived from an EMBL/GenBank/DDBJ whole genome shotgun (WGS) entry which is preliminary data.</text>
</comment>
<evidence type="ECO:0000259" key="1">
    <source>
        <dbReference type="Pfam" id="PF04016"/>
    </source>
</evidence>
<dbReference type="EMBL" id="BMIJ01000004">
    <property type="protein sequence ID" value="GGB94574.1"/>
    <property type="molecule type" value="Genomic_DNA"/>
</dbReference>
<evidence type="ECO:0000259" key="2">
    <source>
        <dbReference type="Pfam" id="PF13938"/>
    </source>
</evidence>
<evidence type="ECO:0000313" key="3">
    <source>
        <dbReference type="EMBL" id="GGB94574.1"/>
    </source>
</evidence>
<reference evidence="4" key="1">
    <citation type="journal article" date="2019" name="Int. J. Syst. Evol. Microbiol.">
        <title>The Global Catalogue of Microorganisms (GCM) 10K type strain sequencing project: providing services to taxonomists for standard genome sequencing and annotation.</title>
        <authorList>
            <consortium name="The Broad Institute Genomics Platform"/>
            <consortium name="The Broad Institute Genome Sequencing Center for Infectious Disease"/>
            <person name="Wu L."/>
            <person name="Ma J."/>
        </authorList>
    </citation>
    <scope>NUCLEOTIDE SEQUENCE [LARGE SCALE GENOMIC DNA]</scope>
    <source>
        <strain evidence="4">CGMCC 1.15341</strain>
    </source>
</reference>
<dbReference type="InterPro" id="IPR007161">
    <property type="entry name" value="DUF364"/>
</dbReference>
<sequence>MTPQRYTRTLEWSGTLTGRPASDLIAWMDGWDPHECSLAIATLNAVLQGASQYRDLIGESTPLGGGNLAVFRAMAAEFGSGRISVIGRYPGLDDVLAPFDFVCIERMPGNGDLPDQAAEYLLPDSEWSFITASALANKTLPRLLELGRASRTVLMGPSLPWTSTWRDWGVDYLAGVEVLDAELLWRVVSEGGGVRIFEDAVGYRLLVLHRRSEPACA</sequence>
<name>A0ABQ1KBD1_9GAMM</name>
<proteinExistence type="predicted"/>
<dbReference type="Proteomes" id="UP000629025">
    <property type="component" value="Unassembled WGS sequence"/>
</dbReference>
<gene>
    <name evidence="3" type="ORF">GCM10011352_20800</name>
</gene>
<evidence type="ECO:0000313" key="4">
    <source>
        <dbReference type="Proteomes" id="UP000629025"/>
    </source>
</evidence>
<dbReference type="Pfam" id="PF04016">
    <property type="entry name" value="DUF364"/>
    <property type="match status" value="1"/>
</dbReference>
<feature type="domain" description="Putative heavy-metal chelation" evidence="1">
    <location>
        <begin position="77"/>
        <end position="205"/>
    </location>
</feature>
<dbReference type="SUPFAM" id="SSF159713">
    <property type="entry name" value="Dhaf3308-like"/>
    <property type="match status" value="1"/>
</dbReference>
<keyword evidence="4" id="KW-1185">Reference proteome</keyword>
<dbReference type="InterPro" id="IPR025251">
    <property type="entry name" value="DUF4213"/>
</dbReference>
<protein>
    <recommendedName>
        <fullName evidence="5">Heavy-metal chelation domain-containing protein</fullName>
    </recommendedName>
</protein>